<feature type="chain" id="PRO_5006058925" evidence="2">
    <location>
        <begin position="22"/>
        <end position="414"/>
    </location>
</feature>
<sequence length="414" mass="47217">MRLSVLAFIVTLSISVPKYDAFSSSTNTDKSRVTPLISDIEDSANVPAELSSGWKAQDSQYRRLKLFDQLNPADHSKVAAQSIGEEDTAGVKDKLPQLETEPPRFENEQRKLANAHKDAKLKIQDEILLFRRCVFKHGIELRAVTDEKEIVRLGVRFARILLFSIWPNAANAFLRLYFQAVGVMIPTIVVGVITIMVSIAANYFLFTVHSVAWAWGLTGATVVASWFQPIALTWYCVVYKKFYLRVWNQWDFNETTRERMIIFYNNSATTAVNSLMTDAAASVLFLIAAQIIAANAIVSGFWRLLWALFWGFGMGTLSLSWHCSRWVLLFFVRLYSDCTRPTKTCLTYARQNCQFLGQVHIHAWTSAIASWLFELPTAYIFAVALKMARIAVKKWKWRMTTKGRGWQCGIQFFL</sequence>
<proteinExistence type="predicted"/>
<dbReference type="AlphaFoldDB" id="A0A0P1AU58"/>
<keyword evidence="2" id="KW-0732">Signal</keyword>
<keyword evidence="1" id="KW-0472">Membrane</keyword>
<keyword evidence="4" id="KW-1185">Reference proteome</keyword>
<evidence type="ECO:0000313" key="4">
    <source>
        <dbReference type="Proteomes" id="UP000054928"/>
    </source>
</evidence>
<dbReference type="Proteomes" id="UP000054928">
    <property type="component" value="Unassembled WGS sequence"/>
</dbReference>
<feature type="transmembrane region" description="Helical" evidence="1">
    <location>
        <begin position="283"/>
        <end position="302"/>
    </location>
</feature>
<evidence type="ECO:0000256" key="1">
    <source>
        <dbReference type="SAM" id="Phobius"/>
    </source>
</evidence>
<feature type="transmembrane region" description="Helical" evidence="1">
    <location>
        <begin position="212"/>
        <end position="237"/>
    </location>
</feature>
<keyword evidence="1" id="KW-0812">Transmembrane</keyword>
<evidence type="ECO:0000256" key="2">
    <source>
        <dbReference type="SAM" id="SignalP"/>
    </source>
</evidence>
<feature type="signal peptide" evidence="2">
    <location>
        <begin position="1"/>
        <end position="21"/>
    </location>
</feature>
<reference evidence="4" key="1">
    <citation type="submission" date="2014-09" db="EMBL/GenBank/DDBJ databases">
        <authorList>
            <person name="Sharma Rahul"/>
            <person name="Thines Marco"/>
        </authorList>
    </citation>
    <scope>NUCLEOTIDE SEQUENCE [LARGE SCALE GENOMIC DNA]</scope>
</reference>
<name>A0A0P1AU58_PLAHL</name>
<organism evidence="3 4">
    <name type="scientific">Plasmopara halstedii</name>
    <name type="common">Downy mildew of sunflower</name>
    <dbReference type="NCBI Taxonomy" id="4781"/>
    <lineage>
        <taxon>Eukaryota</taxon>
        <taxon>Sar</taxon>
        <taxon>Stramenopiles</taxon>
        <taxon>Oomycota</taxon>
        <taxon>Peronosporomycetes</taxon>
        <taxon>Peronosporales</taxon>
        <taxon>Peronosporaceae</taxon>
        <taxon>Plasmopara</taxon>
    </lineage>
</organism>
<keyword evidence="1" id="KW-1133">Transmembrane helix</keyword>
<dbReference type="EMBL" id="CCYD01001551">
    <property type="protein sequence ID" value="CEG45134.1"/>
    <property type="molecule type" value="Genomic_DNA"/>
</dbReference>
<dbReference type="OrthoDB" id="2126698at2759"/>
<feature type="transmembrane region" description="Helical" evidence="1">
    <location>
        <begin position="185"/>
        <end position="206"/>
    </location>
</feature>
<evidence type="ECO:0000313" key="3">
    <source>
        <dbReference type="EMBL" id="CEG45134.1"/>
    </source>
</evidence>
<feature type="transmembrane region" description="Helical" evidence="1">
    <location>
        <begin position="308"/>
        <end position="332"/>
    </location>
</feature>
<protein>
    <submittedName>
        <fullName evidence="3">Multidrug oligosaccharidyl-lipid polysaccharide flippase superfamily</fullName>
    </submittedName>
</protein>
<dbReference type="RefSeq" id="XP_024581503.1">
    <property type="nucleotide sequence ID" value="XM_024715845.1"/>
</dbReference>
<accession>A0A0P1AU58</accession>
<dbReference type="STRING" id="4781.A0A0P1AU58"/>
<dbReference type="GeneID" id="36396509"/>